<keyword evidence="3" id="KW-1185">Reference proteome</keyword>
<dbReference type="InterPro" id="IPR051105">
    <property type="entry name" value="WWC/KIBRA_Hippo_Reg"/>
</dbReference>
<dbReference type="AlphaFoldDB" id="A0ABD1XGI5"/>
<evidence type="ECO:0000313" key="2">
    <source>
        <dbReference type="EMBL" id="KAL2560013.1"/>
    </source>
</evidence>
<evidence type="ECO:0000313" key="3">
    <source>
        <dbReference type="Proteomes" id="UP001604277"/>
    </source>
</evidence>
<dbReference type="EMBL" id="JBFOLJ010000001">
    <property type="protein sequence ID" value="KAL2560013.1"/>
    <property type="molecule type" value="Genomic_DNA"/>
</dbReference>
<feature type="compositionally biased region" description="Acidic residues" evidence="1">
    <location>
        <begin position="112"/>
        <end position="125"/>
    </location>
</feature>
<accession>A0ABD1XGI5</accession>
<reference evidence="3" key="1">
    <citation type="submission" date="2024-07" db="EMBL/GenBank/DDBJ databases">
        <title>Two chromosome-level genome assemblies of Korean endemic species Abeliophyllum distichum and Forsythia ovata (Oleaceae).</title>
        <authorList>
            <person name="Jang H."/>
        </authorList>
    </citation>
    <scope>NUCLEOTIDE SEQUENCE [LARGE SCALE GENOMIC DNA]</scope>
</reference>
<feature type="region of interest" description="Disordered" evidence="1">
    <location>
        <begin position="106"/>
        <end position="152"/>
    </location>
</feature>
<protein>
    <submittedName>
        <fullName evidence="2">WW/Rsp5/WWP</fullName>
    </submittedName>
</protein>
<dbReference type="InterPro" id="IPR036020">
    <property type="entry name" value="WW_dom_sf"/>
</dbReference>
<evidence type="ECO:0000256" key="1">
    <source>
        <dbReference type="SAM" id="MobiDB-lite"/>
    </source>
</evidence>
<organism evidence="2 3">
    <name type="scientific">Forsythia ovata</name>
    <dbReference type="NCBI Taxonomy" id="205694"/>
    <lineage>
        <taxon>Eukaryota</taxon>
        <taxon>Viridiplantae</taxon>
        <taxon>Streptophyta</taxon>
        <taxon>Embryophyta</taxon>
        <taxon>Tracheophyta</taxon>
        <taxon>Spermatophyta</taxon>
        <taxon>Magnoliopsida</taxon>
        <taxon>eudicotyledons</taxon>
        <taxon>Gunneridae</taxon>
        <taxon>Pentapetalae</taxon>
        <taxon>asterids</taxon>
        <taxon>lamiids</taxon>
        <taxon>Lamiales</taxon>
        <taxon>Oleaceae</taxon>
        <taxon>Forsythieae</taxon>
        <taxon>Forsythia</taxon>
    </lineage>
</organism>
<sequence length="198" mass="22007">MAAPNMAAITASLEKSLQNCSLNHQESSCSSSPDGGGGMVDVAGLGRSATSNSPENHHLDATLELNSQISLPFHWEQCLDLKTGEIYYINWRTGMKVTEDPRTTAEYSGDLYSEDDCSSYDSEESSSERSPSSSREQWNHNQDYHDHNQSNEQENLNVLVVAGCKRCLMYHMVPKQLQDCPKCCGQLIYFDRSENGSP</sequence>
<proteinExistence type="predicted"/>
<dbReference type="Proteomes" id="UP001604277">
    <property type="component" value="Unassembled WGS sequence"/>
</dbReference>
<dbReference type="PANTHER" id="PTHR14791">
    <property type="entry name" value="BOMB/KIRA PROTEINS"/>
    <property type="match status" value="1"/>
</dbReference>
<name>A0ABD1XGI5_9LAMI</name>
<gene>
    <name evidence="2" type="ORF">Fot_04752</name>
</gene>
<dbReference type="Gene3D" id="2.20.70.10">
    <property type="match status" value="1"/>
</dbReference>
<dbReference type="PANTHER" id="PTHR14791:SF29">
    <property type="entry name" value="PROTEIN KIBRA"/>
    <property type="match status" value="1"/>
</dbReference>
<comment type="caution">
    <text evidence="2">The sequence shown here is derived from an EMBL/GenBank/DDBJ whole genome shotgun (WGS) entry which is preliminary data.</text>
</comment>
<feature type="region of interest" description="Disordered" evidence="1">
    <location>
        <begin position="23"/>
        <end position="55"/>
    </location>
</feature>
<dbReference type="SUPFAM" id="SSF51045">
    <property type="entry name" value="WW domain"/>
    <property type="match status" value="1"/>
</dbReference>